<dbReference type="NCBIfam" id="TIGR00138">
    <property type="entry name" value="rsmG_gidB"/>
    <property type="match status" value="1"/>
</dbReference>
<keyword evidence="8" id="KW-1185">Reference proteome</keyword>
<comment type="similarity">
    <text evidence="6">Belongs to the methyltransferase superfamily. RNA methyltransferase RsmG family.</text>
</comment>
<evidence type="ECO:0000256" key="4">
    <source>
        <dbReference type="ARBA" id="ARBA00022679"/>
    </source>
</evidence>
<dbReference type="Proteomes" id="UP000203229">
    <property type="component" value="Chromosome"/>
</dbReference>
<dbReference type="CDD" id="cd02440">
    <property type="entry name" value="AdoMet_MTases"/>
    <property type="match status" value="1"/>
</dbReference>
<sequence>MRYEILKKVYKGIDSSIIDKLDIYIELLKKWNEKFNLTAILEDEQIIRKHFYDSLIFSINFKLDNQSVLDIGTGAGFPGVVLKIFYPNLKITLLESNNKKVIFLKEVIKKLELKNITIVNDRSESYSIGNKETFDIVTSRAVAQLNILLEIGVQALKINGYFIALKGKNYLEEIKNLNSQESLIGLKLETSQVVEEDGLGLRANLFYKKVRCTPIEYPRSYNKIKKRPLGE</sequence>
<accession>A0A222EQT2</accession>
<dbReference type="Pfam" id="PF02527">
    <property type="entry name" value="GidB"/>
    <property type="match status" value="1"/>
</dbReference>
<dbReference type="InterPro" id="IPR003682">
    <property type="entry name" value="rRNA_ssu_MeTfrase_G"/>
</dbReference>
<keyword evidence="2 6" id="KW-0698">rRNA processing</keyword>
<comment type="function">
    <text evidence="6">Specifically methylates the N7 position of a guanine in 16S rRNA.</text>
</comment>
<evidence type="ECO:0000313" key="8">
    <source>
        <dbReference type="Proteomes" id="UP000203229"/>
    </source>
</evidence>
<evidence type="ECO:0000256" key="6">
    <source>
        <dbReference type="HAMAP-Rule" id="MF_00074"/>
    </source>
</evidence>
<dbReference type="GO" id="GO:0005829">
    <property type="term" value="C:cytosol"/>
    <property type="evidence" value="ECO:0007669"/>
    <property type="project" value="TreeGrafter"/>
</dbReference>
<evidence type="ECO:0000256" key="2">
    <source>
        <dbReference type="ARBA" id="ARBA00022552"/>
    </source>
</evidence>
<dbReference type="PANTHER" id="PTHR31760">
    <property type="entry name" value="S-ADENOSYL-L-METHIONINE-DEPENDENT METHYLTRANSFERASES SUPERFAMILY PROTEIN"/>
    <property type="match status" value="1"/>
</dbReference>
<keyword evidence="5 6" id="KW-0949">S-adenosyl-L-methionine</keyword>
<dbReference type="EC" id="2.1.1.-" evidence="6"/>
<dbReference type="Gene3D" id="3.40.50.150">
    <property type="entry name" value="Vaccinia Virus protein VP39"/>
    <property type="match status" value="1"/>
</dbReference>
<proteinExistence type="inferred from homology"/>
<gene>
    <name evidence="6 7" type="primary">rsmG</name>
    <name evidence="7" type="ORF">SCORR_v1c09790</name>
</gene>
<evidence type="ECO:0000313" key="7">
    <source>
        <dbReference type="EMBL" id="ASP28751.1"/>
    </source>
</evidence>
<dbReference type="EMBL" id="CP022535">
    <property type="protein sequence ID" value="ASP28751.1"/>
    <property type="molecule type" value="Genomic_DNA"/>
</dbReference>
<dbReference type="AlphaFoldDB" id="A0A222EQT2"/>
<dbReference type="GO" id="GO:0070043">
    <property type="term" value="F:rRNA (guanine-N7-)-methyltransferase activity"/>
    <property type="evidence" value="ECO:0007669"/>
    <property type="project" value="UniProtKB-UniRule"/>
</dbReference>
<keyword evidence="3 6" id="KW-0489">Methyltransferase</keyword>
<dbReference type="RefSeq" id="WP_094049789.1">
    <property type="nucleotide sequence ID" value="NZ_CP022535.1"/>
</dbReference>
<evidence type="ECO:0000256" key="1">
    <source>
        <dbReference type="ARBA" id="ARBA00022490"/>
    </source>
</evidence>
<comment type="subcellular location">
    <subcellularLocation>
        <location evidence="6">Cytoplasm</location>
    </subcellularLocation>
</comment>
<dbReference type="KEGG" id="scou:SCORR_v1c09790"/>
<dbReference type="OrthoDB" id="9808773at2"/>
<feature type="binding site" evidence="6">
    <location>
        <begin position="123"/>
        <end position="124"/>
    </location>
    <ligand>
        <name>S-adenosyl-L-methionine</name>
        <dbReference type="ChEBI" id="CHEBI:59789"/>
    </ligand>
</feature>
<dbReference type="PIRSF" id="PIRSF003078">
    <property type="entry name" value="GidB"/>
    <property type="match status" value="1"/>
</dbReference>
<feature type="binding site" evidence="6">
    <location>
        <position position="140"/>
    </location>
    <ligand>
        <name>S-adenosyl-L-methionine</name>
        <dbReference type="ChEBI" id="CHEBI:59789"/>
    </ligand>
</feature>
<dbReference type="PANTHER" id="PTHR31760:SF0">
    <property type="entry name" value="S-ADENOSYL-L-METHIONINE-DEPENDENT METHYLTRANSFERASES SUPERFAMILY PROTEIN"/>
    <property type="match status" value="1"/>
</dbReference>
<dbReference type="HAMAP" id="MF_00074">
    <property type="entry name" value="16SrRNA_methyltr_G"/>
    <property type="match status" value="1"/>
</dbReference>
<feature type="binding site" evidence="6">
    <location>
        <position position="72"/>
    </location>
    <ligand>
        <name>S-adenosyl-L-methionine</name>
        <dbReference type="ChEBI" id="CHEBI:59789"/>
    </ligand>
</feature>
<dbReference type="InterPro" id="IPR029063">
    <property type="entry name" value="SAM-dependent_MTases_sf"/>
</dbReference>
<protein>
    <recommendedName>
        <fullName evidence="6">Ribosomal RNA small subunit methyltransferase G</fullName>
        <ecNumber evidence="6">2.1.1.-</ecNumber>
    </recommendedName>
    <alternativeName>
        <fullName evidence="6">16S rRNA 7-methylguanosine methyltransferase</fullName>
        <shortName evidence="6">16S rRNA m7G methyltransferase</shortName>
    </alternativeName>
</protein>
<dbReference type="SUPFAM" id="SSF53335">
    <property type="entry name" value="S-adenosyl-L-methionine-dependent methyltransferases"/>
    <property type="match status" value="1"/>
</dbReference>
<name>A0A222EQT2_9MOLU</name>
<dbReference type="FunFam" id="3.40.50.150:FF:000041">
    <property type="entry name" value="Ribosomal RNA small subunit methyltransferase G"/>
    <property type="match status" value="1"/>
</dbReference>
<evidence type="ECO:0000256" key="3">
    <source>
        <dbReference type="ARBA" id="ARBA00022603"/>
    </source>
</evidence>
<keyword evidence="4 6" id="KW-0808">Transferase</keyword>
<reference evidence="7 8" key="1">
    <citation type="submission" date="2017-07" db="EMBL/GenBank/DDBJ databases">
        <title>Complete genome sequence of Spiroplasma corruscae EC-1 (DSM 19793).</title>
        <authorList>
            <person name="Tsai Y.-M."/>
            <person name="Lo W.-S."/>
            <person name="Kuo C.-H."/>
        </authorList>
    </citation>
    <scope>NUCLEOTIDE SEQUENCE [LARGE SCALE GENOMIC DNA]</scope>
    <source>
        <strain evidence="7 8">EC-1</strain>
    </source>
</reference>
<keyword evidence="1 6" id="KW-0963">Cytoplasm</keyword>
<organism evidence="7 8">
    <name type="scientific">Spiroplasma corruscae</name>
    <dbReference type="NCBI Taxonomy" id="216934"/>
    <lineage>
        <taxon>Bacteria</taxon>
        <taxon>Bacillati</taxon>
        <taxon>Mycoplasmatota</taxon>
        <taxon>Mollicutes</taxon>
        <taxon>Entomoplasmatales</taxon>
        <taxon>Spiroplasmataceae</taxon>
        <taxon>Spiroplasma</taxon>
    </lineage>
</organism>
<comment type="caution">
    <text evidence="6">Lacks conserved residue(s) required for the propagation of feature annotation.</text>
</comment>
<feature type="binding site" evidence="6">
    <location>
        <position position="77"/>
    </location>
    <ligand>
        <name>S-adenosyl-L-methionine</name>
        <dbReference type="ChEBI" id="CHEBI:59789"/>
    </ligand>
</feature>
<evidence type="ECO:0000256" key="5">
    <source>
        <dbReference type="ARBA" id="ARBA00022691"/>
    </source>
</evidence>